<evidence type="ECO:0000256" key="5">
    <source>
        <dbReference type="SAM" id="SignalP"/>
    </source>
</evidence>
<evidence type="ECO:0000256" key="2">
    <source>
        <dbReference type="ARBA" id="ARBA00022801"/>
    </source>
</evidence>
<dbReference type="GO" id="GO:0016042">
    <property type="term" value="P:lipid catabolic process"/>
    <property type="evidence" value="ECO:0007669"/>
    <property type="project" value="UniProtKB-KW"/>
</dbReference>
<dbReference type="PANTHER" id="PTHR10272">
    <property type="entry name" value="PLATELET-ACTIVATING FACTOR ACETYLHYDROLASE"/>
    <property type="match status" value="1"/>
</dbReference>
<proteinExistence type="predicted"/>
<organism evidence="6 7">
    <name type="scientific">Fusarium piperis</name>
    <dbReference type="NCBI Taxonomy" id="1435070"/>
    <lineage>
        <taxon>Eukaryota</taxon>
        <taxon>Fungi</taxon>
        <taxon>Dikarya</taxon>
        <taxon>Ascomycota</taxon>
        <taxon>Pezizomycotina</taxon>
        <taxon>Sordariomycetes</taxon>
        <taxon>Hypocreomycetidae</taxon>
        <taxon>Hypocreales</taxon>
        <taxon>Nectriaceae</taxon>
        <taxon>Fusarium</taxon>
        <taxon>Fusarium solani species complex</taxon>
    </lineage>
</organism>
<name>A0A9W8TC08_9HYPO</name>
<evidence type="ECO:0000313" key="6">
    <source>
        <dbReference type="EMBL" id="KAJ4311161.1"/>
    </source>
</evidence>
<keyword evidence="2" id="KW-0378">Hydrolase</keyword>
<comment type="caution">
    <text evidence="6">The sequence shown here is derived from an EMBL/GenBank/DDBJ whole genome shotgun (WGS) entry which is preliminary data.</text>
</comment>
<dbReference type="EC" id="3.1.1.47" evidence="1"/>
<keyword evidence="7" id="KW-1185">Reference proteome</keyword>
<dbReference type="GO" id="GO:0003847">
    <property type="term" value="F:1-alkyl-2-acetylglycerophosphocholine esterase activity"/>
    <property type="evidence" value="ECO:0007669"/>
    <property type="project" value="UniProtKB-EC"/>
</dbReference>
<dbReference type="Pfam" id="PF03403">
    <property type="entry name" value="PAF-AH_p_II"/>
    <property type="match status" value="2"/>
</dbReference>
<feature type="signal peptide" evidence="5">
    <location>
        <begin position="1"/>
        <end position="15"/>
    </location>
</feature>
<dbReference type="OrthoDB" id="2363873at2759"/>
<sequence length="381" mass="42045">MHLLAPCILFGAAHALLVPSPPGPYYVSVKHLELVDPSRIDPFAPEANTKRRIMASAYLPIDAQYSCKVQVVPYMPPLTASAFEKVGEALGLPQGLLGDFEMEFCDIETVDLDEDHKKRNKFPVAVFSPGYQGTRFVYGALARSLASLGYIVVTLDHTYETSVVEFPDGSVAYANLGNEILTLQQLEARTADESFLISQLSNITITDSIFANFPGTFDPHKVVVYGHSFGGATAAATAQHDPNVIGGLNFDGSIYGPVNQKGFKDKPFILVGRNYSAPVPEWDDFYNKVDAAKMELAVRDTQHYAFMDLPLLLTVYQVPPELQPMVDEVFGKLNGKKVEKVVNEVMVGLMELLFKNDTKLLKNVGRNPDIDVQRSDLPKRK</sequence>
<dbReference type="Gene3D" id="3.40.50.1820">
    <property type="entry name" value="alpha/beta hydrolase"/>
    <property type="match status" value="1"/>
</dbReference>
<accession>A0A9W8TC08</accession>
<evidence type="ECO:0000256" key="3">
    <source>
        <dbReference type="ARBA" id="ARBA00022963"/>
    </source>
</evidence>
<dbReference type="Proteomes" id="UP001140502">
    <property type="component" value="Unassembled WGS sequence"/>
</dbReference>
<evidence type="ECO:0000256" key="1">
    <source>
        <dbReference type="ARBA" id="ARBA00013201"/>
    </source>
</evidence>
<keyword evidence="3" id="KW-0442">Lipid degradation</keyword>
<keyword evidence="4" id="KW-0443">Lipid metabolism</keyword>
<feature type="chain" id="PRO_5040824592" description="1-alkyl-2-acetylglycerophosphocholine esterase" evidence="5">
    <location>
        <begin position="16"/>
        <end position="381"/>
    </location>
</feature>
<reference evidence="6" key="1">
    <citation type="submission" date="2022-10" db="EMBL/GenBank/DDBJ databases">
        <title>Tapping the CABI collections for fungal endophytes: first genome assemblies for Collariella, Neodidymelliopsis, Ascochyta clinopodiicola, Didymella pomorum, Didymosphaeria variabile, Neocosmospora piperis and Neocucurbitaria cava.</title>
        <authorList>
            <person name="Hill R."/>
        </authorList>
    </citation>
    <scope>NUCLEOTIDE SEQUENCE</scope>
    <source>
        <strain evidence="6">IMI 366586</strain>
    </source>
</reference>
<keyword evidence="5" id="KW-0732">Signal</keyword>
<dbReference type="EMBL" id="JAPEUR010000343">
    <property type="protein sequence ID" value="KAJ4311161.1"/>
    <property type="molecule type" value="Genomic_DNA"/>
</dbReference>
<dbReference type="SUPFAM" id="SSF53474">
    <property type="entry name" value="alpha/beta-Hydrolases"/>
    <property type="match status" value="1"/>
</dbReference>
<dbReference type="InterPro" id="IPR029058">
    <property type="entry name" value="AB_hydrolase_fold"/>
</dbReference>
<dbReference type="AlphaFoldDB" id="A0A9W8TC08"/>
<protein>
    <recommendedName>
        <fullName evidence="1">1-alkyl-2-acetylglycerophosphocholine esterase</fullName>
        <ecNumber evidence="1">3.1.1.47</ecNumber>
    </recommendedName>
</protein>
<evidence type="ECO:0000256" key="4">
    <source>
        <dbReference type="ARBA" id="ARBA00023098"/>
    </source>
</evidence>
<gene>
    <name evidence="6" type="ORF">N0V84_010594</name>
</gene>
<evidence type="ECO:0000313" key="7">
    <source>
        <dbReference type="Proteomes" id="UP001140502"/>
    </source>
</evidence>
<dbReference type="PANTHER" id="PTHR10272:SF14">
    <property type="entry name" value="PAF ACETYLHYDROLASE FAMILY PROTEIN"/>
    <property type="match status" value="1"/>
</dbReference>